<evidence type="ECO:0000313" key="2">
    <source>
        <dbReference type="Proteomes" id="UP000807115"/>
    </source>
</evidence>
<protein>
    <submittedName>
        <fullName evidence="1">Uncharacterized protein</fullName>
    </submittedName>
</protein>
<comment type="caution">
    <text evidence="1">The sequence shown here is derived from an EMBL/GenBank/DDBJ whole genome shotgun (WGS) entry which is preliminary data.</text>
</comment>
<name>A0A921QJS1_SORBI</name>
<reference evidence="1" key="2">
    <citation type="submission" date="2020-10" db="EMBL/GenBank/DDBJ databases">
        <authorList>
            <person name="Cooper E.A."/>
            <person name="Brenton Z.W."/>
            <person name="Flinn B.S."/>
            <person name="Jenkins J."/>
            <person name="Shu S."/>
            <person name="Flowers D."/>
            <person name="Luo F."/>
            <person name="Wang Y."/>
            <person name="Xia P."/>
            <person name="Barry K."/>
            <person name="Daum C."/>
            <person name="Lipzen A."/>
            <person name="Yoshinaga Y."/>
            <person name="Schmutz J."/>
            <person name="Saski C."/>
            <person name="Vermerris W."/>
            <person name="Kresovich S."/>
        </authorList>
    </citation>
    <scope>NUCLEOTIDE SEQUENCE</scope>
</reference>
<sequence length="97" mass="11219">MVSPPWNNFVRSLPRFIVVRCGHEVRSGHDEGLGRINFRSVFLILQWQKEEEECWRLFVGHLFLGFCQVFACAVIHTAKRRIGLVLRSEAIHSLGTI</sequence>
<accession>A0A921QJS1</accession>
<dbReference type="Proteomes" id="UP000807115">
    <property type="component" value="Chromosome 8"/>
</dbReference>
<dbReference type="EMBL" id="CM027687">
    <property type="protein sequence ID" value="KAG0521766.1"/>
    <property type="molecule type" value="Genomic_DNA"/>
</dbReference>
<reference evidence="1" key="1">
    <citation type="journal article" date="2019" name="BMC Genomics">
        <title>A new reference genome for Sorghum bicolor reveals high levels of sequence similarity between sweet and grain genotypes: implications for the genetics of sugar metabolism.</title>
        <authorList>
            <person name="Cooper E.A."/>
            <person name="Brenton Z.W."/>
            <person name="Flinn B.S."/>
            <person name="Jenkins J."/>
            <person name="Shu S."/>
            <person name="Flowers D."/>
            <person name="Luo F."/>
            <person name="Wang Y."/>
            <person name="Xia P."/>
            <person name="Barry K."/>
            <person name="Daum C."/>
            <person name="Lipzen A."/>
            <person name="Yoshinaga Y."/>
            <person name="Schmutz J."/>
            <person name="Saski C."/>
            <person name="Vermerris W."/>
            <person name="Kresovich S."/>
        </authorList>
    </citation>
    <scope>NUCLEOTIDE SEQUENCE</scope>
</reference>
<organism evidence="1 2">
    <name type="scientific">Sorghum bicolor</name>
    <name type="common">Sorghum</name>
    <name type="synonym">Sorghum vulgare</name>
    <dbReference type="NCBI Taxonomy" id="4558"/>
    <lineage>
        <taxon>Eukaryota</taxon>
        <taxon>Viridiplantae</taxon>
        <taxon>Streptophyta</taxon>
        <taxon>Embryophyta</taxon>
        <taxon>Tracheophyta</taxon>
        <taxon>Spermatophyta</taxon>
        <taxon>Magnoliopsida</taxon>
        <taxon>Liliopsida</taxon>
        <taxon>Poales</taxon>
        <taxon>Poaceae</taxon>
        <taxon>PACMAD clade</taxon>
        <taxon>Panicoideae</taxon>
        <taxon>Andropogonodae</taxon>
        <taxon>Andropogoneae</taxon>
        <taxon>Sorghinae</taxon>
        <taxon>Sorghum</taxon>
    </lineage>
</organism>
<gene>
    <name evidence="1" type="ORF">BDA96_08G189700</name>
</gene>
<dbReference type="AlphaFoldDB" id="A0A921QJS1"/>
<proteinExistence type="predicted"/>
<evidence type="ECO:0000313" key="1">
    <source>
        <dbReference type="EMBL" id="KAG0521766.1"/>
    </source>
</evidence>